<comment type="cofactor">
    <cofactor evidence="3">
        <name>pyridoxal 5'-phosphate</name>
        <dbReference type="ChEBI" id="CHEBI:597326"/>
    </cofactor>
</comment>
<dbReference type="SUPFAM" id="SSF51419">
    <property type="entry name" value="PLP-binding barrel"/>
    <property type="match status" value="1"/>
</dbReference>
<dbReference type="NCBIfam" id="TIGR00044">
    <property type="entry name" value="YggS family pyridoxal phosphate-dependent enzyme"/>
    <property type="match status" value="1"/>
</dbReference>
<organism evidence="6 7">
    <name type="scientific">Alkalithermobacter paradoxus</name>
    <dbReference type="NCBI Taxonomy" id="29349"/>
    <lineage>
        <taxon>Bacteria</taxon>
        <taxon>Bacillati</taxon>
        <taxon>Bacillota</taxon>
        <taxon>Clostridia</taxon>
        <taxon>Peptostreptococcales</taxon>
        <taxon>Tepidibacteraceae</taxon>
        <taxon>Alkalithermobacter</taxon>
    </lineage>
</organism>
<dbReference type="GO" id="GO:0030170">
    <property type="term" value="F:pyridoxal phosphate binding"/>
    <property type="evidence" value="ECO:0007669"/>
    <property type="project" value="UniProtKB-UniRule"/>
</dbReference>
<sequence>MSIKQNLDTVLKEIESHAERVGKDKKDIILIAVTKTVDISTIEEAINCGVTHVGENKPQEMVRKYEIIGKKVKWHFIGTLQTNKVKYIIDKVDLIHSLDRISLCQEIDKRAKSIDKVIDCLVQVNISKEDTKHGVMEEEAIDFIQNVSTNFSNIKIKGLMGMAPYSENKEDARVYFKKLKDLSKKIENINLHNVDMEYLSMGMSNDFGVAIEEGSNIVRVGTAIFGERDYSL</sequence>
<dbReference type="EMBL" id="MZGW01000001">
    <property type="protein sequence ID" value="OPJ56880.1"/>
    <property type="molecule type" value="Genomic_DNA"/>
</dbReference>
<evidence type="ECO:0000256" key="4">
    <source>
        <dbReference type="RuleBase" id="RU004514"/>
    </source>
</evidence>
<dbReference type="STRING" id="29349.CLOTH_01620"/>
<dbReference type="CDD" id="cd00635">
    <property type="entry name" value="PLPDE_III_YBL036c_like"/>
    <property type="match status" value="1"/>
</dbReference>
<dbReference type="AlphaFoldDB" id="A0A1V4IAI3"/>
<protein>
    <recommendedName>
        <fullName evidence="2">Pyridoxal phosphate homeostasis protein</fullName>
        <shortName evidence="2">PLP homeostasis protein</shortName>
    </recommendedName>
</protein>
<dbReference type="InterPro" id="IPR029066">
    <property type="entry name" value="PLP-binding_barrel"/>
</dbReference>
<feature type="domain" description="Alanine racemase N-terminal" evidence="5">
    <location>
        <begin position="30"/>
        <end position="228"/>
    </location>
</feature>
<evidence type="ECO:0000256" key="1">
    <source>
        <dbReference type="ARBA" id="ARBA00022898"/>
    </source>
</evidence>
<dbReference type="Proteomes" id="UP000190140">
    <property type="component" value="Unassembled WGS sequence"/>
</dbReference>
<name>A0A1V4IAI3_9FIRM</name>
<keyword evidence="1 2" id="KW-0663">Pyridoxal phosphate</keyword>
<reference evidence="6 7" key="1">
    <citation type="submission" date="2017-03" db="EMBL/GenBank/DDBJ databases">
        <title>Genome sequence of Clostridium thermoalcaliphilum DSM 7309.</title>
        <authorList>
            <person name="Poehlein A."/>
            <person name="Daniel R."/>
        </authorList>
    </citation>
    <scope>NUCLEOTIDE SEQUENCE [LARGE SCALE GENOMIC DNA]</scope>
    <source>
        <strain evidence="6 7">DSM 7309</strain>
    </source>
</reference>
<feature type="modified residue" description="N6-(pyridoxal phosphate)lysine" evidence="2 3">
    <location>
        <position position="35"/>
    </location>
</feature>
<evidence type="ECO:0000313" key="6">
    <source>
        <dbReference type="EMBL" id="OPJ56880.1"/>
    </source>
</evidence>
<evidence type="ECO:0000256" key="2">
    <source>
        <dbReference type="HAMAP-Rule" id="MF_02087"/>
    </source>
</evidence>
<dbReference type="Pfam" id="PF01168">
    <property type="entry name" value="Ala_racemase_N"/>
    <property type="match status" value="1"/>
</dbReference>
<evidence type="ECO:0000259" key="5">
    <source>
        <dbReference type="Pfam" id="PF01168"/>
    </source>
</evidence>
<dbReference type="PIRSF" id="PIRSF004848">
    <property type="entry name" value="YBL036c_PLPDEIII"/>
    <property type="match status" value="1"/>
</dbReference>
<comment type="similarity">
    <text evidence="2 4">Belongs to the pyridoxal phosphate-binding protein YggS/PROSC family.</text>
</comment>
<gene>
    <name evidence="6" type="ORF">CLOTH_01620</name>
</gene>
<comment type="function">
    <text evidence="2">Pyridoxal 5'-phosphate (PLP)-binding protein, which is involved in PLP homeostasis.</text>
</comment>
<dbReference type="PANTHER" id="PTHR10146:SF14">
    <property type="entry name" value="PYRIDOXAL PHOSPHATE HOMEOSTASIS PROTEIN"/>
    <property type="match status" value="1"/>
</dbReference>
<comment type="caution">
    <text evidence="6">The sequence shown here is derived from an EMBL/GenBank/DDBJ whole genome shotgun (WGS) entry which is preliminary data.</text>
</comment>
<dbReference type="RefSeq" id="WP_079410244.1">
    <property type="nucleotide sequence ID" value="NZ_MZGW01000001.1"/>
</dbReference>
<dbReference type="PROSITE" id="PS01211">
    <property type="entry name" value="UPF0001"/>
    <property type="match status" value="1"/>
</dbReference>
<dbReference type="FunFam" id="3.20.20.10:FF:000018">
    <property type="entry name" value="Pyridoxal phosphate homeostasis protein"/>
    <property type="match status" value="1"/>
</dbReference>
<dbReference type="InterPro" id="IPR001608">
    <property type="entry name" value="Ala_racemase_N"/>
</dbReference>
<evidence type="ECO:0000256" key="3">
    <source>
        <dbReference type="PIRSR" id="PIRSR004848-1"/>
    </source>
</evidence>
<dbReference type="Gene3D" id="3.20.20.10">
    <property type="entry name" value="Alanine racemase"/>
    <property type="match status" value="1"/>
</dbReference>
<dbReference type="PANTHER" id="PTHR10146">
    <property type="entry name" value="PROLINE SYNTHETASE CO-TRANSCRIBED BACTERIAL HOMOLOG PROTEIN"/>
    <property type="match status" value="1"/>
</dbReference>
<dbReference type="InterPro" id="IPR011078">
    <property type="entry name" value="PyrdxlP_homeostasis"/>
</dbReference>
<evidence type="ECO:0000313" key="7">
    <source>
        <dbReference type="Proteomes" id="UP000190140"/>
    </source>
</evidence>
<accession>A0A1V4IAI3</accession>
<keyword evidence="7" id="KW-1185">Reference proteome</keyword>
<proteinExistence type="inferred from homology"/>
<dbReference type="HAMAP" id="MF_02087">
    <property type="entry name" value="PLP_homeostasis"/>
    <property type="match status" value="1"/>
</dbReference>
<dbReference type="OrthoDB" id="9804072at2"/>